<accession>A0A2P8FRI7</accession>
<evidence type="ECO:0000313" key="1">
    <source>
        <dbReference type="EMBL" id="PSL24344.1"/>
    </source>
</evidence>
<gene>
    <name evidence="1" type="ORF">CLV60_114171</name>
</gene>
<sequence>MYGNVVEWTFQRGSLEKLIRTWIVYIFRDTICYVNRGDKYKKLLIISEIYPCFSERYFQ</sequence>
<proteinExistence type="predicted"/>
<dbReference type="Proteomes" id="UP000241964">
    <property type="component" value="Unassembled WGS sequence"/>
</dbReference>
<protein>
    <submittedName>
        <fullName evidence="1">Uncharacterized protein</fullName>
    </submittedName>
</protein>
<dbReference type="AlphaFoldDB" id="A0A2P8FRI7"/>
<dbReference type="EMBL" id="PYAS01000014">
    <property type="protein sequence ID" value="PSL24344.1"/>
    <property type="molecule type" value="Genomic_DNA"/>
</dbReference>
<evidence type="ECO:0000313" key="2">
    <source>
        <dbReference type="Proteomes" id="UP000241964"/>
    </source>
</evidence>
<keyword evidence="2" id="KW-1185">Reference proteome</keyword>
<organism evidence="1 2">
    <name type="scientific">Dyadobacter jiangsuensis</name>
    <dbReference type="NCBI Taxonomy" id="1591085"/>
    <lineage>
        <taxon>Bacteria</taxon>
        <taxon>Pseudomonadati</taxon>
        <taxon>Bacteroidota</taxon>
        <taxon>Cytophagia</taxon>
        <taxon>Cytophagales</taxon>
        <taxon>Spirosomataceae</taxon>
        <taxon>Dyadobacter</taxon>
    </lineage>
</organism>
<comment type="caution">
    <text evidence="1">The sequence shown here is derived from an EMBL/GenBank/DDBJ whole genome shotgun (WGS) entry which is preliminary data.</text>
</comment>
<reference evidence="1 2" key="1">
    <citation type="submission" date="2018-03" db="EMBL/GenBank/DDBJ databases">
        <title>Genomic Encyclopedia of Archaeal and Bacterial Type Strains, Phase II (KMG-II): from individual species to whole genera.</title>
        <authorList>
            <person name="Goeker M."/>
        </authorList>
    </citation>
    <scope>NUCLEOTIDE SEQUENCE [LARGE SCALE GENOMIC DNA]</scope>
    <source>
        <strain evidence="1 2">DSM 29057</strain>
    </source>
</reference>
<name>A0A2P8FRI7_9BACT</name>